<gene>
    <name evidence="2" type="ORF">DIZ78_02540</name>
</gene>
<evidence type="ECO:0000256" key="1">
    <source>
        <dbReference type="HAMAP-Rule" id="MF_00652"/>
    </source>
</evidence>
<reference evidence="2 3" key="1">
    <citation type="journal article" date="2018" name="ISME J.">
        <title>Endosymbiont genomes yield clues of tubeworm success.</title>
        <authorList>
            <person name="Li Y."/>
            <person name="Liles M.R."/>
            <person name="Halanych K.M."/>
        </authorList>
    </citation>
    <scope>NUCLEOTIDE SEQUENCE [LARGE SCALE GENOMIC DNA]</scope>
    <source>
        <strain evidence="2">A1462</strain>
    </source>
</reference>
<keyword evidence="3" id="KW-1185">Reference proteome</keyword>
<dbReference type="Proteomes" id="UP000254771">
    <property type="component" value="Unassembled WGS sequence"/>
</dbReference>
<dbReference type="AlphaFoldDB" id="A0A370DR31"/>
<dbReference type="GO" id="GO:0005829">
    <property type="term" value="C:cytosol"/>
    <property type="evidence" value="ECO:0007669"/>
    <property type="project" value="TreeGrafter"/>
</dbReference>
<comment type="similarity">
    <text evidence="1">Belongs to the UPF0246 family.</text>
</comment>
<dbReference type="NCBIfam" id="NF002541">
    <property type="entry name" value="PRK02101.1-1"/>
    <property type="match status" value="1"/>
</dbReference>
<dbReference type="GO" id="GO:0033194">
    <property type="term" value="P:response to hydroperoxide"/>
    <property type="evidence" value="ECO:0007669"/>
    <property type="project" value="TreeGrafter"/>
</dbReference>
<name>A0A370DR31_9GAMM</name>
<organism evidence="2 3">
    <name type="scientific">endosymbiont of Escarpia spicata</name>
    <dbReference type="NCBI Taxonomy" id="2200908"/>
    <lineage>
        <taxon>Bacteria</taxon>
        <taxon>Pseudomonadati</taxon>
        <taxon>Pseudomonadota</taxon>
        <taxon>Gammaproteobacteria</taxon>
        <taxon>sulfur-oxidizing symbionts</taxon>
    </lineage>
</organism>
<dbReference type="PANTHER" id="PTHR30283">
    <property type="entry name" value="PEROXIDE STRESS RESPONSE PROTEIN YAAA"/>
    <property type="match status" value="1"/>
</dbReference>
<accession>A0A370DR31</accession>
<dbReference type="Pfam" id="PF03883">
    <property type="entry name" value="H2O2_YaaD"/>
    <property type="match status" value="1"/>
</dbReference>
<proteinExistence type="inferred from homology"/>
<evidence type="ECO:0000313" key="3">
    <source>
        <dbReference type="Proteomes" id="UP000254771"/>
    </source>
</evidence>
<dbReference type="EMBL" id="QFXE01000005">
    <property type="protein sequence ID" value="RDH87470.1"/>
    <property type="molecule type" value="Genomic_DNA"/>
</dbReference>
<evidence type="ECO:0000313" key="2">
    <source>
        <dbReference type="EMBL" id="RDH87470.1"/>
    </source>
</evidence>
<comment type="caution">
    <text evidence="2">The sequence shown here is derived from an EMBL/GenBank/DDBJ whole genome shotgun (WGS) entry which is preliminary data.</text>
</comment>
<dbReference type="NCBIfam" id="NF002542">
    <property type="entry name" value="PRK02101.1-3"/>
    <property type="match status" value="1"/>
</dbReference>
<protein>
    <recommendedName>
        <fullName evidence="1">UPF0246 protein DIZ78_02540</fullName>
    </recommendedName>
</protein>
<dbReference type="PANTHER" id="PTHR30283:SF4">
    <property type="entry name" value="PEROXIDE STRESS RESISTANCE PROTEIN YAAA"/>
    <property type="match status" value="1"/>
</dbReference>
<sequence>MLIVISPAKTLDYETPPVTKTHTKPAFLKQSQQLINNLRNYSALDLAELMKLSMKLAELNFDRYHDWKTPFTTKNAKQAALAMKGDVYTGLDAESLNEDDFTFAQDHLRILSGLYGLMRPLDLMQPYRLEMGTKLPNELGKDLYAFWGTTITDAINKALATQGYDVLINLASNEYYKSVKPKLVKGRIITPQFKENKNGSYRMIGVYAKKARGLMSRYIIENRLTDPEDIKGFDAAGYDYNAALSQGDQWVFSRG</sequence>
<dbReference type="InterPro" id="IPR005583">
    <property type="entry name" value="YaaA"/>
</dbReference>
<dbReference type="HAMAP" id="MF_00652">
    <property type="entry name" value="UPF0246"/>
    <property type="match status" value="1"/>
</dbReference>